<reference evidence="1 2" key="1">
    <citation type="submission" date="2019-05" db="EMBL/GenBank/DDBJ databases">
        <title>Another draft genome of Portunus trituberculatus and its Hox gene families provides insights of decapod evolution.</title>
        <authorList>
            <person name="Jeong J.-H."/>
            <person name="Song I."/>
            <person name="Kim S."/>
            <person name="Choi T."/>
            <person name="Kim D."/>
            <person name="Ryu S."/>
            <person name="Kim W."/>
        </authorList>
    </citation>
    <scope>NUCLEOTIDE SEQUENCE [LARGE SCALE GENOMIC DNA]</scope>
    <source>
        <tissue evidence="1">Muscle</tissue>
    </source>
</reference>
<comment type="caution">
    <text evidence="1">The sequence shown here is derived from an EMBL/GenBank/DDBJ whole genome shotgun (WGS) entry which is preliminary data.</text>
</comment>
<evidence type="ECO:0000313" key="2">
    <source>
        <dbReference type="Proteomes" id="UP000324222"/>
    </source>
</evidence>
<evidence type="ECO:0000313" key="1">
    <source>
        <dbReference type="EMBL" id="MPC99423.1"/>
    </source>
</evidence>
<accession>A0A5B7JY98</accession>
<dbReference type="Proteomes" id="UP000324222">
    <property type="component" value="Unassembled WGS sequence"/>
</dbReference>
<protein>
    <submittedName>
        <fullName evidence="1">Uncharacterized protein</fullName>
    </submittedName>
</protein>
<dbReference type="EMBL" id="VSRR010118292">
    <property type="protein sequence ID" value="MPC99423.1"/>
    <property type="molecule type" value="Genomic_DNA"/>
</dbReference>
<proteinExistence type="predicted"/>
<gene>
    <name evidence="1" type="ORF">E2C01_094836</name>
</gene>
<dbReference type="AlphaFoldDB" id="A0A5B7JY98"/>
<organism evidence="1 2">
    <name type="scientific">Portunus trituberculatus</name>
    <name type="common">Swimming crab</name>
    <name type="synonym">Neptunus trituberculatus</name>
    <dbReference type="NCBI Taxonomy" id="210409"/>
    <lineage>
        <taxon>Eukaryota</taxon>
        <taxon>Metazoa</taxon>
        <taxon>Ecdysozoa</taxon>
        <taxon>Arthropoda</taxon>
        <taxon>Crustacea</taxon>
        <taxon>Multicrustacea</taxon>
        <taxon>Malacostraca</taxon>
        <taxon>Eumalacostraca</taxon>
        <taxon>Eucarida</taxon>
        <taxon>Decapoda</taxon>
        <taxon>Pleocyemata</taxon>
        <taxon>Brachyura</taxon>
        <taxon>Eubrachyura</taxon>
        <taxon>Portunoidea</taxon>
        <taxon>Portunidae</taxon>
        <taxon>Portuninae</taxon>
        <taxon>Portunus</taxon>
    </lineage>
</organism>
<keyword evidence="2" id="KW-1185">Reference proteome</keyword>
<sequence>MGDLIHSTVMGLRRRHHHHYHYRHHQQHYPQQHHSHSHVKVNPSKYTHLPPSNLPGHLSWPQVCIQHPRGSNSMVFSPLPLLWSPHCMYCKREGASNTT</sequence>
<name>A0A5B7JY98_PORTR</name>